<dbReference type="Proteomes" id="UP001500074">
    <property type="component" value="Unassembled WGS sequence"/>
</dbReference>
<dbReference type="PANTHER" id="PTHR45138:SF9">
    <property type="entry name" value="DIGUANYLATE CYCLASE DGCM-RELATED"/>
    <property type="match status" value="1"/>
</dbReference>
<sequence>MEVDDAREAPRFAANPLVVDDHFKRVNDTYGHLVGDEVIRALANLLRRRLRESDLIGRYGGEEFLLVLNDCEAPQAVRIIDELREAFAQFNFGKADQRLYR</sequence>
<dbReference type="Gene3D" id="3.30.70.270">
    <property type="match status" value="1"/>
</dbReference>
<evidence type="ECO:0000256" key="1">
    <source>
        <dbReference type="ARBA" id="ARBA00012528"/>
    </source>
</evidence>
<evidence type="ECO:0000259" key="3">
    <source>
        <dbReference type="PROSITE" id="PS50887"/>
    </source>
</evidence>
<comment type="caution">
    <text evidence="4">The sequence shown here is derived from an EMBL/GenBank/DDBJ whole genome shotgun (WGS) entry which is preliminary data.</text>
</comment>
<comment type="catalytic activity">
    <reaction evidence="2">
        <text>2 GTP = 3',3'-c-di-GMP + 2 diphosphate</text>
        <dbReference type="Rhea" id="RHEA:24898"/>
        <dbReference type="ChEBI" id="CHEBI:33019"/>
        <dbReference type="ChEBI" id="CHEBI:37565"/>
        <dbReference type="ChEBI" id="CHEBI:58805"/>
        <dbReference type="EC" id="2.7.7.65"/>
    </reaction>
</comment>
<dbReference type="InterPro" id="IPR050469">
    <property type="entry name" value="Diguanylate_Cyclase"/>
</dbReference>
<dbReference type="Pfam" id="PF00990">
    <property type="entry name" value="GGDEF"/>
    <property type="match status" value="1"/>
</dbReference>
<feature type="domain" description="GGDEF" evidence="3">
    <location>
        <begin position="11"/>
        <end position="101"/>
    </location>
</feature>
<dbReference type="PROSITE" id="PS50887">
    <property type="entry name" value="GGDEF"/>
    <property type="match status" value="1"/>
</dbReference>
<dbReference type="InterPro" id="IPR043128">
    <property type="entry name" value="Rev_trsase/Diguanyl_cyclase"/>
</dbReference>
<dbReference type="SMART" id="SM00267">
    <property type="entry name" value="GGDEF"/>
    <property type="match status" value="1"/>
</dbReference>
<proteinExistence type="predicted"/>
<dbReference type="EC" id="2.7.7.65" evidence="1"/>
<evidence type="ECO:0000313" key="4">
    <source>
        <dbReference type="EMBL" id="GAA5176085.1"/>
    </source>
</evidence>
<dbReference type="InterPro" id="IPR000160">
    <property type="entry name" value="GGDEF_dom"/>
</dbReference>
<organism evidence="4 5">
    <name type="scientific">Modicisalibacter zincidurans</name>
    <dbReference type="NCBI Taxonomy" id="1178777"/>
    <lineage>
        <taxon>Bacteria</taxon>
        <taxon>Pseudomonadati</taxon>
        <taxon>Pseudomonadota</taxon>
        <taxon>Gammaproteobacteria</taxon>
        <taxon>Oceanospirillales</taxon>
        <taxon>Halomonadaceae</taxon>
        <taxon>Modicisalibacter</taxon>
    </lineage>
</organism>
<evidence type="ECO:0000256" key="2">
    <source>
        <dbReference type="ARBA" id="ARBA00034247"/>
    </source>
</evidence>
<keyword evidence="5" id="KW-1185">Reference proteome</keyword>
<dbReference type="EMBL" id="BAABKI010000020">
    <property type="protein sequence ID" value="GAA5176085.1"/>
    <property type="molecule type" value="Genomic_DNA"/>
</dbReference>
<protein>
    <recommendedName>
        <fullName evidence="1">diguanylate cyclase</fullName>
        <ecNumber evidence="1">2.7.7.65</ecNumber>
    </recommendedName>
</protein>
<name>A0ABP9RED3_9GAMM</name>
<dbReference type="NCBIfam" id="TIGR00254">
    <property type="entry name" value="GGDEF"/>
    <property type="match status" value="1"/>
</dbReference>
<gene>
    <name evidence="4" type="ORF">GCM10023342_20820</name>
</gene>
<dbReference type="CDD" id="cd01949">
    <property type="entry name" value="GGDEF"/>
    <property type="match status" value="1"/>
</dbReference>
<dbReference type="RefSeq" id="WP_031382736.1">
    <property type="nucleotide sequence ID" value="NZ_BAABKI010000020.1"/>
</dbReference>
<dbReference type="SUPFAM" id="SSF55073">
    <property type="entry name" value="Nucleotide cyclase"/>
    <property type="match status" value="1"/>
</dbReference>
<dbReference type="PANTHER" id="PTHR45138">
    <property type="entry name" value="REGULATORY COMPONENTS OF SENSORY TRANSDUCTION SYSTEM"/>
    <property type="match status" value="1"/>
</dbReference>
<accession>A0ABP9RED3</accession>
<reference evidence="5" key="1">
    <citation type="journal article" date="2019" name="Int. J. Syst. Evol. Microbiol.">
        <title>The Global Catalogue of Microorganisms (GCM) 10K type strain sequencing project: providing services to taxonomists for standard genome sequencing and annotation.</title>
        <authorList>
            <consortium name="The Broad Institute Genomics Platform"/>
            <consortium name="The Broad Institute Genome Sequencing Center for Infectious Disease"/>
            <person name="Wu L."/>
            <person name="Ma J."/>
        </authorList>
    </citation>
    <scope>NUCLEOTIDE SEQUENCE [LARGE SCALE GENOMIC DNA]</scope>
    <source>
        <strain evidence="5">JCM 18472</strain>
    </source>
</reference>
<dbReference type="InterPro" id="IPR029787">
    <property type="entry name" value="Nucleotide_cyclase"/>
</dbReference>
<evidence type="ECO:0000313" key="5">
    <source>
        <dbReference type="Proteomes" id="UP001500074"/>
    </source>
</evidence>